<dbReference type="InterPro" id="IPR046342">
    <property type="entry name" value="CBS_dom_sf"/>
</dbReference>
<dbReference type="GO" id="GO:0016779">
    <property type="term" value="F:nucleotidyltransferase activity"/>
    <property type="evidence" value="ECO:0007669"/>
    <property type="project" value="UniProtKB-KW"/>
</dbReference>
<dbReference type="SUPFAM" id="SSF54631">
    <property type="entry name" value="CBS-domain pair"/>
    <property type="match status" value="1"/>
</dbReference>
<comment type="similarity">
    <text evidence="2 12">Belongs to the tRNA nucleotidyltransferase/poly(A) polymerase family.</text>
</comment>
<keyword evidence="10 12" id="KW-0694">RNA-binding</keyword>
<evidence type="ECO:0000256" key="4">
    <source>
        <dbReference type="ARBA" id="ARBA00022679"/>
    </source>
</evidence>
<evidence type="ECO:0000256" key="2">
    <source>
        <dbReference type="ARBA" id="ARBA00007265"/>
    </source>
</evidence>
<dbReference type="SMART" id="SM00116">
    <property type="entry name" value="CBS"/>
    <property type="match status" value="2"/>
</dbReference>
<evidence type="ECO:0000256" key="1">
    <source>
        <dbReference type="ARBA" id="ARBA00001946"/>
    </source>
</evidence>
<evidence type="ECO:0000256" key="3">
    <source>
        <dbReference type="ARBA" id="ARBA00022555"/>
    </source>
</evidence>
<dbReference type="Pfam" id="PF12627">
    <property type="entry name" value="PolyA_pol_RNAbd"/>
    <property type="match status" value="1"/>
</dbReference>
<dbReference type="GO" id="GO:0008033">
    <property type="term" value="P:tRNA processing"/>
    <property type="evidence" value="ECO:0007669"/>
    <property type="project" value="UniProtKB-KW"/>
</dbReference>
<protein>
    <submittedName>
        <fullName evidence="14">tRNA nucleotidyltransferase</fullName>
    </submittedName>
</protein>
<sequence>MKTLITTHANPDFDGFAASIAASLIYKNSIIVIAGNPSQNLKEFLQLYNLPYLNEKDFLKKYPNYELEVEKIVIVDTANINRIPVFIKEIIINNNDIKIDIYDHHPILRENNIIGNNYSKECGSAATIVLEKLLKEKNDFPDIYKTLFLIAIHEDTGNFIYTTTTYLDHIIAAELLKMGANLEEVEDFVSLEMTEDQKQIFDLLYNNISEFYVNDLNVYIAFAETEKFIGGLNIITHKIFETLTPDVLFSVVKMGKNIYIIARSKSDEIDLNVILKEFNGGGHKKAGAAKVKNGDANKIINDIRELMKKAFAPVLKAINIMSSPVRTVFENEKLEKIFEIMEQTGHSGLPVVSKNKLVGIVTKKDVEKAIKHKLKNAPVKAIMTKNLLVVDVFTPVSQIRKIMAESDVGRLPVLKDGVLIGIVTRSDILKATNGVFDFSINPIIEDHYDTFNIINLMKEKISNRVLNMLRLLGTYGTEFGVPVYVVGGFVRDLLLGVENLDIDLVVEGNGNEFGKYVADQLKIKYLSHEAFGTCSLFFKDGFKLDIATARTEYYEEPAKLPKVEISTIKKDLYRRDFSINAMAIKLNPEKFGLLLDFFGCKKDLDNGIIRALYSLSFVEDPTRILRAIRFEQRFNFKIDENTLDYMERTIENNYLEKVTGTRLREEIEKIIKEKSPINGIKRLGKLKIISHLFPYTYYTPTLENEIIKMFAFYDLLNKENKKYIENTNKFYILLYVILQYTSIDVLEFIRVKYGLPKNFVEKLVDVKNVFNKINKEDIKFSEIYELTKKFNNEQIIFLASKISDKMREHFYKYLKKLSNIKLPLNGKDLKKMGYVRNEIGIKLDELTKIELDK</sequence>
<dbReference type="InterPro" id="IPR000644">
    <property type="entry name" value="CBS_dom"/>
</dbReference>
<dbReference type="InterPro" id="IPR003156">
    <property type="entry name" value="DHHA1_dom"/>
</dbReference>
<keyword evidence="5" id="KW-0819">tRNA processing</keyword>
<dbReference type="PANTHER" id="PTHR47788:SF1">
    <property type="entry name" value="A-ADDING TRNA NUCLEOTIDYLTRANSFERASE"/>
    <property type="match status" value="1"/>
</dbReference>
<dbReference type="InterPro" id="IPR038763">
    <property type="entry name" value="DHH_sf"/>
</dbReference>
<dbReference type="InParanoid" id="A0A7G1G603"/>
<dbReference type="InterPro" id="IPR001667">
    <property type="entry name" value="DDH_dom"/>
</dbReference>
<accession>A0A7G1G603</accession>
<keyword evidence="11" id="KW-0129">CBS domain</keyword>
<dbReference type="InterPro" id="IPR043519">
    <property type="entry name" value="NT_sf"/>
</dbReference>
<dbReference type="Pfam" id="PF00571">
    <property type="entry name" value="CBS"/>
    <property type="match status" value="2"/>
</dbReference>
<dbReference type="Gene3D" id="3.10.310.30">
    <property type="match status" value="1"/>
</dbReference>
<dbReference type="CDD" id="cd05398">
    <property type="entry name" value="NT_ClassII-CCAase"/>
    <property type="match status" value="1"/>
</dbReference>
<dbReference type="GO" id="GO:0000049">
    <property type="term" value="F:tRNA binding"/>
    <property type="evidence" value="ECO:0007669"/>
    <property type="project" value="UniProtKB-KW"/>
</dbReference>
<gene>
    <name evidence="14" type="ORF">OSSY52_09070</name>
</gene>
<evidence type="ECO:0000256" key="6">
    <source>
        <dbReference type="ARBA" id="ARBA00022695"/>
    </source>
</evidence>
<keyword evidence="7" id="KW-0479">Metal-binding</keyword>
<dbReference type="Pfam" id="PF02272">
    <property type="entry name" value="DHHA1"/>
    <property type="match status" value="1"/>
</dbReference>
<evidence type="ECO:0000259" key="13">
    <source>
        <dbReference type="PROSITE" id="PS51371"/>
    </source>
</evidence>
<evidence type="ECO:0000256" key="5">
    <source>
        <dbReference type="ARBA" id="ARBA00022694"/>
    </source>
</evidence>
<dbReference type="Pfam" id="PF01743">
    <property type="entry name" value="PolyA_pol"/>
    <property type="match status" value="1"/>
</dbReference>
<keyword evidence="3" id="KW-0820">tRNA-binding</keyword>
<feature type="domain" description="CBS" evidence="13">
    <location>
        <begin position="383"/>
        <end position="443"/>
    </location>
</feature>
<dbReference type="InterPro" id="IPR052390">
    <property type="entry name" value="tRNA_nt/polyA_polymerase"/>
</dbReference>
<name>A0A7G1G603_9BACT</name>
<dbReference type="Gene3D" id="3.30.460.10">
    <property type="entry name" value="Beta Polymerase, domain 2"/>
    <property type="match status" value="1"/>
</dbReference>
<evidence type="ECO:0000256" key="12">
    <source>
        <dbReference type="RuleBase" id="RU003953"/>
    </source>
</evidence>
<dbReference type="GO" id="GO:0000166">
    <property type="term" value="F:nucleotide binding"/>
    <property type="evidence" value="ECO:0007669"/>
    <property type="project" value="UniProtKB-KW"/>
</dbReference>
<dbReference type="SUPFAM" id="SSF81301">
    <property type="entry name" value="Nucleotidyltransferase"/>
    <property type="match status" value="1"/>
</dbReference>
<dbReference type="InterPro" id="IPR002646">
    <property type="entry name" value="PolA_pol_head_dom"/>
</dbReference>
<dbReference type="InterPro" id="IPR032828">
    <property type="entry name" value="PolyA_RNA-bd"/>
</dbReference>
<proteinExistence type="inferred from homology"/>
<dbReference type="Gene3D" id="3.90.1640.10">
    <property type="entry name" value="inorganic pyrophosphatase (n-terminal core)"/>
    <property type="match status" value="1"/>
</dbReference>
<evidence type="ECO:0000256" key="10">
    <source>
        <dbReference type="ARBA" id="ARBA00022884"/>
    </source>
</evidence>
<comment type="cofactor">
    <cofactor evidence="1">
        <name>Mg(2+)</name>
        <dbReference type="ChEBI" id="CHEBI:18420"/>
    </cofactor>
</comment>
<reference evidence="14 15" key="1">
    <citation type="submission" date="2018-06" db="EMBL/GenBank/DDBJ databases">
        <title>Genome sequencing of Oceanotoga sp. sy52.</title>
        <authorList>
            <person name="Mori K."/>
        </authorList>
    </citation>
    <scope>NUCLEOTIDE SEQUENCE [LARGE SCALE GENOMIC DNA]</scope>
    <source>
        <strain evidence="15">sy52</strain>
    </source>
</reference>
<keyword evidence="4 12" id="KW-0808">Transferase</keyword>
<dbReference type="Pfam" id="PF01368">
    <property type="entry name" value="DHH"/>
    <property type="match status" value="1"/>
</dbReference>
<evidence type="ECO:0000313" key="15">
    <source>
        <dbReference type="Proteomes" id="UP000516361"/>
    </source>
</evidence>
<evidence type="ECO:0000256" key="7">
    <source>
        <dbReference type="ARBA" id="ARBA00022723"/>
    </source>
</evidence>
<keyword evidence="6" id="KW-0548">Nucleotidyltransferase</keyword>
<dbReference type="AlphaFoldDB" id="A0A7G1G603"/>
<dbReference type="PANTHER" id="PTHR47788">
    <property type="entry name" value="POLYA POLYMERASE"/>
    <property type="match status" value="1"/>
</dbReference>
<feature type="domain" description="CBS" evidence="13">
    <location>
        <begin position="321"/>
        <end position="379"/>
    </location>
</feature>
<dbReference type="SUPFAM" id="SSF81891">
    <property type="entry name" value="Poly A polymerase C-terminal region-like"/>
    <property type="match status" value="1"/>
</dbReference>
<dbReference type="RefSeq" id="WP_190615836.1">
    <property type="nucleotide sequence ID" value="NZ_AP018712.1"/>
</dbReference>
<dbReference type="Proteomes" id="UP000516361">
    <property type="component" value="Chromosome"/>
</dbReference>
<dbReference type="Gene3D" id="3.10.580.10">
    <property type="entry name" value="CBS-domain"/>
    <property type="match status" value="1"/>
</dbReference>
<dbReference type="GO" id="GO:0046872">
    <property type="term" value="F:metal ion binding"/>
    <property type="evidence" value="ECO:0007669"/>
    <property type="project" value="UniProtKB-KW"/>
</dbReference>
<dbReference type="EMBL" id="AP018712">
    <property type="protein sequence ID" value="BBE30766.1"/>
    <property type="molecule type" value="Genomic_DNA"/>
</dbReference>
<organism evidence="14 15">
    <name type="scientific">Tepiditoga spiralis</name>
    <dbReference type="NCBI Taxonomy" id="2108365"/>
    <lineage>
        <taxon>Bacteria</taxon>
        <taxon>Thermotogati</taxon>
        <taxon>Thermotogota</taxon>
        <taxon>Thermotogae</taxon>
        <taxon>Petrotogales</taxon>
        <taxon>Petrotogaceae</taxon>
        <taxon>Tepiditoga</taxon>
    </lineage>
</organism>
<dbReference type="CDD" id="cd04595">
    <property type="entry name" value="CBS_pair_DHH_polyA_Pol_assoc"/>
    <property type="match status" value="1"/>
</dbReference>
<dbReference type="Gene3D" id="1.10.3090.10">
    <property type="entry name" value="cca-adding enzyme, domain 2"/>
    <property type="match status" value="1"/>
</dbReference>
<evidence type="ECO:0000256" key="11">
    <source>
        <dbReference type="PROSITE-ProRule" id="PRU00703"/>
    </source>
</evidence>
<keyword evidence="15" id="KW-1185">Reference proteome</keyword>
<evidence type="ECO:0000256" key="9">
    <source>
        <dbReference type="ARBA" id="ARBA00022842"/>
    </source>
</evidence>
<evidence type="ECO:0000256" key="8">
    <source>
        <dbReference type="ARBA" id="ARBA00022741"/>
    </source>
</evidence>
<keyword evidence="9" id="KW-0460">Magnesium</keyword>
<keyword evidence="8" id="KW-0547">Nucleotide-binding</keyword>
<evidence type="ECO:0000313" key="14">
    <source>
        <dbReference type="EMBL" id="BBE30766.1"/>
    </source>
</evidence>
<dbReference type="SUPFAM" id="SSF64182">
    <property type="entry name" value="DHH phosphoesterases"/>
    <property type="match status" value="1"/>
</dbReference>
<dbReference type="KEGG" id="ocy:OSSY52_09070"/>
<dbReference type="PROSITE" id="PS51371">
    <property type="entry name" value="CBS"/>
    <property type="match status" value="2"/>
</dbReference>